<name>A0A8S5LDT2_9CAUD</name>
<accession>A0A8S5LDT2</accession>
<organism evidence="1">
    <name type="scientific">Siphoviridae sp. ctj495</name>
    <dbReference type="NCBI Taxonomy" id="2823592"/>
    <lineage>
        <taxon>Viruses</taxon>
        <taxon>Duplodnaviria</taxon>
        <taxon>Heunggongvirae</taxon>
        <taxon>Uroviricota</taxon>
        <taxon>Caudoviricetes</taxon>
    </lineage>
</organism>
<evidence type="ECO:0000313" key="1">
    <source>
        <dbReference type="EMBL" id="DAD68111.1"/>
    </source>
</evidence>
<sequence length="121" mass="14474">MPGKIVAHDTHLRIDTEFIELKDCFEAFRRGVEYREKNDVDDILVICNAPDIIEYQLKNGDSFIVTYDPIHQIIVMRVFLHDEDITIKPIYIYNNREYQIACEFLRQIMHDKIDLKDEWIA</sequence>
<dbReference type="EMBL" id="BK014692">
    <property type="protein sequence ID" value="DAD68111.1"/>
    <property type="molecule type" value="Genomic_DNA"/>
</dbReference>
<protein>
    <submittedName>
        <fullName evidence="1">Uncharacterized protein</fullName>
    </submittedName>
</protein>
<proteinExistence type="predicted"/>
<reference evidence="1" key="1">
    <citation type="journal article" date="2021" name="Proc. Natl. Acad. Sci. U.S.A.">
        <title>A Catalog of Tens of Thousands of Viruses from Human Metagenomes Reveals Hidden Associations with Chronic Diseases.</title>
        <authorList>
            <person name="Tisza M.J."/>
            <person name="Buck C.B."/>
        </authorList>
    </citation>
    <scope>NUCLEOTIDE SEQUENCE</scope>
    <source>
        <strain evidence="1">Ctj495</strain>
    </source>
</reference>